<evidence type="ECO:0000256" key="1">
    <source>
        <dbReference type="SAM" id="MobiDB-lite"/>
    </source>
</evidence>
<feature type="compositionally biased region" description="Basic residues" evidence="1">
    <location>
        <begin position="193"/>
        <end position="223"/>
    </location>
</feature>
<name>A0A6C0DX82_9ZZZZ</name>
<proteinExistence type="predicted"/>
<dbReference type="EMBL" id="MN739684">
    <property type="protein sequence ID" value="QHT20930.1"/>
    <property type="molecule type" value="Genomic_DNA"/>
</dbReference>
<reference evidence="2" key="1">
    <citation type="journal article" date="2020" name="Nature">
        <title>Giant virus diversity and host interactions through global metagenomics.</title>
        <authorList>
            <person name="Schulz F."/>
            <person name="Roux S."/>
            <person name="Paez-Espino D."/>
            <person name="Jungbluth S."/>
            <person name="Walsh D.A."/>
            <person name="Denef V.J."/>
            <person name="McMahon K.D."/>
            <person name="Konstantinidis K.T."/>
            <person name="Eloe-Fadrosh E.A."/>
            <person name="Kyrpides N.C."/>
            <person name="Woyke T."/>
        </authorList>
    </citation>
    <scope>NUCLEOTIDE SEQUENCE</scope>
    <source>
        <strain evidence="2">GVMAG-M-3300023174-75</strain>
    </source>
</reference>
<organism evidence="2">
    <name type="scientific">viral metagenome</name>
    <dbReference type="NCBI Taxonomy" id="1070528"/>
    <lineage>
        <taxon>unclassified sequences</taxon>
        <taxon>metagenomes</taxon>
        <taxon>organismal metagenomes</taxon>
    </lineage>
</organism>
<sequence>MEYFKPAVFLDELYRNHYSINKSSDPGKSWYDPEHKETRDYIISNLRNIDTNDAIIRNEKKHYQLLRIIMFTICKYRSNKAYLNFIKELLMHLEELSISTEHEVKDGKGELYNLLILPIISEFFYNSTRESVTISNSIITRLINILIDDDVRGKEICNIIKSHTNYFQHSKRYHPYSRTYHPYSKTETNDKAGKKRRTKKRRTKKSRTKKSRTKKSRTKKNKY</sequence>
<evidence type="ECO:0000313" key="2">
    <source>
        <dbReference type="EMBL" id="QHT20930.1"/>
    </source>
</evidence>
<accession>A0A6C0DX82</accession>
<dbReference type="AlphaFoldDB" id="A0A6C0DX82"/>
<protein>
    <submittedName>
        <fullName evidence="2">Uncharacterized protein</fullName>
    </submittedName>
</protein>
<feature type="region of interest" description="Disordered" evidence="1">
    <location>
        <begin position="177"/>
        <end position="223"/>
    </location>
</feature>